<keyword evidence="1" id="KW-0479">Metal-binding</keyword>
<dbReference type="GO" id="GO:0005634">
    <property type="term" value="C:nucleus"/>
    <property type="evidence" value="ECO:0007669"/>
    <property type="project" value="TreeGrafter"/>
</dbReference>
<dbReference type="Gene3D" id="3.30.160.60">
    <property type="entry name" value="Classic Zinc Finger"/>
    <property type="match status" value="1"/>
</dbReference>
<organism evidence="6 7">
    <name type="scientific">Glossina brevipalpis</name>
    <dbReference type="NCBI Taxonomy" id="37001"/>
    <lineage>
        <taxon>Eukaryota</taxon>
        <taxon>Metazoa</taxon>
        <taxon>Ecdysozoa</taxon>
        <taxon>Arthropoda</taxon>
        <taxon>Hexapoda</taxon>
        <taxon>Insecta</taxon>
        <taxon>Pterygota</taxon>
        <taxon>Neoptera</taxon>
        <taxon>Endopterygota</taxon>
        <taxon>Diptera</taxon>
        <taxon>Brachycera</taxon>
        <taxon>Muscomorpha</taxon>
        <taxon>Hippoboscoidea</taxon>
        <taxon>Glossinidae</taxon>
        <taxon>Glossina</taxon>
    </lineage>
</organism>
<dbReference type="InterPro" id="IPR013087">
    <property type="entry name" value="Znf_C2H2_type"/>
</dbReference>
<feature type="domain" description="C2H2-type" evidence="5">
    <location>
        <begin position="9"/>
        <end position="32"/>
    </location>
</feature>
<evidence type="ECO:0000256" key="3">
    <source>
        <dbReference type="ARBA" id="ARBA00022771"/>
    </source>
</evidence>
<keyword evidence="4" id="KW-0862">Zinc</keyword>
<evidence type="ECO:0000256" key="1">
    <source>
        <dbReference type="ARBA" id="ARBA00022723"/>
    </source>
</evidence>
<dbReference type="InterPro" id="IPR051580">
    <property type="entry name" value="ZnF-Chromatin_assoc"/>
</dbReference>
<dbReference type="PANTHER" id="PTHR23057:SF0">
    <property type="entry name" value="JUXTAPOSED WITH ANOTHER ZINC FINGER PROTEIN 1"/>
    <property type="match status" value="1"/>
</dbReference>
<accession>A0A1A9WL18</accession>
<evidence type="ECO:0000256" key="4">
    <source>
        <dbReference type="ARBA" id="ARBA00022833"/>
    </source>
</evidence>
<dbReference type="Proteomes" id="UP000091820">
    <property type="component" value="Unassembled WGS sequence"/>
</dbReference>
<reference evidence="7" key="1">
    <citation type="submission" date="2014-03" db="EMBL/GenBank/DDBJ databases">
        <authorList>
            <person name="Aksoy S."/>
            <person name="Warren W."/>
            <person name="Wilson R.K."/>
        </authorList>
    </citation>
    <scope>NUCLEOTIDE SEQUENCE [LARGE SCALE GENOMIC DNA]</scope>
    <source>
        <strain evidence="7">IAEA</strain>
    </source>
</reference>
<evidence type="ECO:0000313" key="7">
    <source>
        <dbReference type="Proteomes" id="UP000091820"/>
    </source>
</evidence>
<dbReference type="SUPFAM" id="SSF57667">
    <property type="entry name" value="beta-beta-alpha zinc fingers"/>
    <property type="match status" value="1"/>
</dbReference>
<proteinExistence type="predicted"/>
<dbReference type="GO" id="GO:0008270">
    <property type="term" value="F:zinc ion binding"/>
    <property type="evidence" value="ECO:0007669"/>
    <property type="project" value="UniProtKB-KW"/>
</dbReference>
<dbReference type="AlphaFoldDB" id="A0A1A9WL18"/>
<feature type="domain" description="C2H2-type" evidence="5">
    <location>
        <begin position="118"/>
        <end position="141"/>
    </location>
</feature>
<protein>
    <recommendedName>
        <fullName evidence="5">C2H2-type domain-containing protein</fullName>
    </recommendedName>
</protein>
<dbReference type="PROSITE" id="PS00028">
    <property type="entry name" value="ZINC_FINGER_C2H2_1"/>
    <property type="match status" value="2"/>
</dbReference>
<evidence type="ECO:0000256" key="2">
    <source>
        <dbReference type="ARBA" id="ARBA00022737"/>
    </source>
</evidence>
<keyword evidence="2" id="KW-0677">Repeat</keyword>
<keyword evidence="3" id="KW-0863">Zinc-finger</keyword>
<dbReference type="EnsemblMetazoa" id="GBRI023474-RA">
    <property type="protein sequence ID" value="GBRI023474-PA"/>
    <property type="gene ID" value="GBRI023474"/>
</dbReference>
<name>A0A1A9WL18_9MUSC</name>
<keyword evidence="7" id="KW-1185">Reference proteome</keyword>
<dbReference type="SMART" id="SM00355">
    <property type="entry name" value="ZnF_C2H2"/>
    <property type="match status" value="2"/>
</dbReference>
<reference evidence="6" key="2">
    <citation type="submission" date="2020-05" db="UniProtKB">
        <authorList>
            <consortium name="EnsemblMetazoa"/>
        </authorList>
    </citation>
    <scope>IDENTIFICATION</scope>
    <source>
        <strain evidence="6">IAEA</strain>
    </source>
</reference>
<dbReference type="VEuPathDB" id="VectorBase:GBRI023474"/>
<dbReference type="PANTHER" id="PTHR23057">
    <property type="entry name" value="JUXTAPOSED WITH ANOTHER ZINC FINGER PROTEIN 1"/>
    <property type="match status" value="1"/>
</dbReference>
<evidence type="ECO:0000259" key="5">
    <source>
        <dbReference type="PROSITE" id="PS00028"/>
    </source>
</evidence>
<dbReference type="InterPro" id="IPR036236">
    <property type="entry name" value="Znf_C2H2_sf"/>
</dbReference>
<evidence type="ECO:0000313" key="6">
    <source>
        <dbReference type="EnsemblMetazoa" id="GBRI023474-PA"/>
    </source>
</evidence>
<dbReference type="STRING" id="37001.A0A1A9WL18"/>
<sequence>MAFFSLNVCRFNGCGIVFPSLRDLIIHIENTHIDYDPKIIEEKERSKPECSSLSYVSSFTSQNERMMLSTFPTDNIEPKHQDFSSNQSSTIGDEIWYSSKLSEFEVNEEYANLKPYPCPIAGCKKRYKNINGIRYHSKNGHKNDGMQSILPLASSSPLSKSNVSNCCGGSADRSGLLQHMLNSNDTNGGQQHSTFAINTYKQRVVRTTIHIEKSEISSSTESLISVEDC</sequence>